<comment type="caution">
    <text evidence="11">The sequence shown here is derived from an EMBL/GenBank/DDBJ whole genome shotgun (WGS) entry which is preliminary data.</text>
</comment>
<evidence type="ECO:0000256" key="4">
    <source>
        <dbReference type="ARBA" id="ARBA00022695"/>
    </source>
</evidence>
<keyword evidence="7" id="KW-0067">ATP-binding</keyword>
<dbReference type="Gene3D" id="3.30.460.10">
    <property type="entry name" value="Beta Polymerase, domain 2"/>
    <property type="match status" value="1"/>
</dbReference>
<keyword evidence="6" id="KW-0547">Nucleotide-binding</keyword>
<dbReference type="PANTHER" id="PTHR33571:SF14">
    <property type="entry name" value="PROTEIN ADENYLYLTRANSFERASE MJ0435-RELATED"/>
    <property type="match status" value="1"/>
</dbReference>
<keyword evidence="5" id="KW-0479">Metal-binding</keyword>
<dbReference type="GO" id="GO:0005524">
    <property type="term" value="F:ATP binding"/>
    <property type="evidence" value="ECO:0007669"/>
    <property type="project" value="UniProtKB-KW"/>
</dbReference>
<accession>A0A7C5WZ56</accession>
<dbReference type="AlphaFoldDB" id="A0A7C5WZ56"/>
<keyword evidence="2" id="KW-1277">Toxin-antitoxin system</keyword>
<evidence type="ECO:0000256" key="1">
    <source>
        <dbReference type="ARBA" id="ARBA00001946"/>
    </source>
</evidence>
<dbReference type="Pfam" id="PF01909">
    <property type="entry name" value="NTP_transf_2"/>
    <property type="match status" value="1"/>
</dbReference>
<name>A0A7C5WZ56_9AQUI</name>
<dbReference type="GO" id="GO:0046872">
    <property type="term" value="F:metal ion binding"/>
    <property type="evidence" value="ECO:0007669"/>
    <property type="project" value="UniProtKB-KW"/>
</dbReference>
<evidence type="ECO:0000259" key="10">
    <source>
        <dbReference type="Pfam" id="PF01909"/>
    </source>
</evidence>
<dbReference type="InterPro" id="IPR002934">
    <property type="entry name" value="Polymerase_NTP_transf_dom"/>
</dbReference>
<evidence type="ECO:0000256" key="3">
    <source>
        <dbReference type="ARBA" id="ARBA00022679"/>
    </source>
</evidence>
<protein>
    <submittedName>
        <fullName evidence="11">Nucleotidyltransferase</fullName>
    </submittedName>
</protein>
<reference evidence="11" key="1">
    <citation type="journal article" date="2020" name="mSystems">
        <title>Genome- and Community-Level Interaction Insights into Carbon Utilization and Element Cycling Functions of Hydrothermarchaeota in Hydrothermal Sediment.</title>
        <authorList>
            <person name="Zhou Z."/>
            <person name="Liu Y."/>
            <person name="Xu W."/>
            <person name="Pan J."/>
            <person name="Luo Z.H."/>
            <person name="Li M."/>
        </authorList>
    </citation>
    <scope>NUCLEOTIDE SEQUENCE [LARGE SCALE GENOMIC DNA]</scope>
    <source>
        <strain evidence="11">SpSt-114</strain>
    </source>
</reference>
<evidence type="ECO:0000256" key="6">
    <source>
        <dbReference type="ARBA" id="ARBA00022741"/>
    </source>
</evidence>
<gene>
    <name evidence="11" type="ORF">ENN04_05560</name>
</gene>
<comment type="cofactor">
    <cofactor evidence="1">
        <name>Mg(2+)</name>
        <dbReference type="ChEBI" id="CHEBI:18420"/>
    </cofactor>
</comment>
<keyword evidence="8" id="KW-0460">Magnesium</keyword>
<dbReference type="EMBL" id="DSAC01000068">
    <property type="protein sequence ID" value="HHO74092.1"/>
    <property type="molecule type" value="Genomic_DNA"/>
</dbReference>
<proteinExistence type="inferred from homology"/>
<dbReference type="SUPFAM" id="SSF81301">
    <property type="entry name" value="Nucleotidyltransferase"/>
    <property type="match status" value="1"/>
</dbReference>
<keyword evidence="4" id="KW-0548">Nucleotidyltransferase</keyword>
<sequence length="98" mass="11323">MRTLEEIKRIIAEHKEEIRQKYGIVILGVFGSYARGEQKETSDVDILVKVERPMGLKFITAKLELERLLGLKVDLVSINAVKQKPLLWKSIEEDLIYV</sequence>
<evidence type="ECO:0000313" key="11">
    <source>
        <dbReference type="EMBL" id="HHO74092.1"/>
    </source>
</evidence>
<evidence type="ECO:0000256" key="9">
    <source>
        <dbReference type="ARBA" id="ARBA00038276"/>
    </source>
</evidence>
<feature type="domain" description="Polymerase nucleotidyl transferase" evidence="10">
    <location>
        <begin position="12"/>
        <end position="98"/>
    </location>
</feature>
<keyword evidence="3 11" id="KW-0808">Transferase</keyword>
<dbReference type="PANTHER" id="PTHR33571">
    <property type="entry name" value="SSL8005 PROTEIN"/>
    <property type="match status" value="1"/>
</dbReference>
<evidence type="ECO:0000256" key="8">
    <source>
        <dbReference type="ARBA" id="ARBA00022842"/>
    </source>
</evidence>
<dbReference type="InterPro" id="IPR052038">
    <property type="entry name" value="Type-VII_TA_antitoxin"/>
</dbReference>
<evidence type="ECO:0000256" key="2">
    <source>
        <dbReference type="ARBA" id="ARBA00022649"/>
    </source>
</evidence>
<dbReference type="CDD" id="cd05403">
    <property type="entry name" value="NT_KNTase_like"/>
    <property type="match status" value="1"/>
</dbReference>
<dbReference type="GO" id="GO:0016779">
    <property type="term" value="F:nucleotidyltransferase activity"/>
    <property type="evidence" value="ECO:0007669"/>
    <property type="project" value="UniProtKB-KW"/>
</dbReference>
<evidence type="ECO:0000256" key="5">
    <source>
        <dbReference type="ARBA" id="ARBA00022723"/>
    </source>
</evidence>
<dbReference type="InterPro" id="IPR043519">
    <property type="entry name" value="NT_sf"/>
</dbReference>
<comment type="similarity">
    <text evidence="9">Belongs to the MntA antitoxin family.</text>
</comment>
<evidence type="ECO:0000256" key="7">
    <source>
        <dbReference type="ARBA" id="ARBA00022840"/>
    </source>
</evidence>
<organism evidence="11">
    <name type="scientific">Thermocrinis ruber</name>
    <dbReference type="NCBI Taxonomy" id="75906"/>
    <lineage>
        <taxon>Bacteria</taxon>
        <taxon>Pseudomonadati</taxon>
        <taxon>Aquificota</taxon>
        <taxon>Aquificia</taxon>
        <taxon>Aquificales</taxon>
        <taxon>Aquificaceae</taxon>
        <taxon>Thermocrinis</taxon>
    </lineage>
</organism>